<feature type="compositionally biased region" description="Basic and acidic residues" evidence="1">
    <location>
        <begin position="78"/>
        <end position="96"/>
    </location>
</feature>
<dbReference type="OrthoDB" id="671858at2759"/>
<evidence type="ECO:0000256" key="1">
    <source>
        <dbReference type="SAM" id="MobiDB-lite"/>
    </source>
</evidence>
<evidence type="ECO:0000313" key="4">
    <source>
        <dbReference type="Proteomes" id="UP000652761"/>
    </source>
</evidence>
<gene>
    <name evidence="3" type="ORF">Taro_028961</name>
</gene>
<dbReference type="Proteomes" id="UP000652761">
    <property type="component" value="Unassembled WGS sequence"/>
</dbReference>
<feature type="transmembrane region" description="Helical" evidence="2">
    <location>
        <begin position="12"/>
        <end position="31"/>
    </location>
</feature>
<dbReference type="PANTHER" id="PTHR34570:SF12">
    <property type="entry name" value="EXPRESSED PROTEIN"/>
    <property type="match status" value="1"/>
</dbReference>
<evidence type="ECO:0000256" key="2">
    <source>
        <dbReference type="SAM" id="Phobius"/>
    </source>
</evidence>
<comment type="caution">
    <text evidence="3">The sequence shown here is derived from an EMBL/GenBank/DDBJ whole genome shotgun (WGS) entry which is preliminary data.</text>
</comment>
<keyword evidence="4" id="KW-1185">Reference proteome</keyword>
<keyword evidence="2" id="KW-0812">Transmembrane</keyword>
<reference evidence="3" key="1">
    <citation type="submission" date="2017-07" db="EMBL/GenBank/DDBJ databases">
        <title>Taro Niue Genome Assembly and Annotation.</title>
        <authorList>
            <person name="Atibalentja N."/>
            <person name="Keating K."/>
            <person name="Fields C.J."/>
        </authorList>
    </citation>
    <scope>NUCLEOTIDE SEQUENCE</scope>
    <source>
        <strain evidence="3">Niue_2</strain>
        <tissue evidence="3">Leaf</tissue>
    </source>
</reference>
<accession>A0A843VYU2</accession>
<keyword evidence="2" id="KW-0472">Membrane</keyword>
<organism evidence="3 4">
    <name type="scientific">Colocasia esculenta</name>
    <name type="common">Wild taro</name>
    <name type="synonym">Arum esculentum</name>
    <dbReference type="NCBI Taxonomy" id="4460"/>
    <lineage>
        <taxon>Eukaryota</taxon>
        <taxon>Viridiplantae</taxon>
        <taxon>Streptophyta</taxon>
        <taxon>Embryophyta</taxon>
        <taxon>Tracheophyta</taxon>
        <taxon>Spermatophyta</taxon>
        <taxon>Magnoliopsida</taxon>
        <taxon>Liliopsida</taxon>
        <taxon>Araceae</taxon>
        <taxon>Aroideae</taxon>
        <taxon>Colocasieae</taxon>
        <taxon>Colocasia</taxon>
    </lineage>
</organism>
<proteinExistence type="predicted"/>
<protein>
    <submittedName>
        <fullName evidence="3">Uncharacterized protein</fullName>
    </submittedName>
</protein>
<dbReference type="AlphaFoldDB" id="A0A843VYU2"/>
<feature type="region of interest" description="Disordered" evidence="1">
    <location>
        <begin position="69"/>
        <end position="165"/>
    </location>
</feature>
<dbReference type="EMBL" id="NMUH01001898">
    <property type="protein sequence ID" value="MQL96289.1"/>
    <property type="molecule type" value="Genomic_DNA"/>
</dbReference>
<sequence length="165" mass="17935">MRRISHPVSLKTVPFFFGLWIVAVGLGGLMGRESSGDPGGAGHSSIALLQERFRQLQRAKEMRAEREHLRGGFAASMVEHRSSGGGHHPGEQREKPQWFLHPDLVRPSRPLPAPRPRRVELDADRGGAPAFGTVGTSMGVWSERPAAGRSMSSSDAVDVDTSLHL</sequence>
<keyword evidence="2" id="KW-1133">Transmembrane helix</keyword>
<evidence type="ECO:0000313" key="3">
    <source>
        <dbReference type="EMBL" id="MQL96289.1"/>
    </source>
</evidence>
<name>A0A843VYU2_COLES</name>
<dbReference type="PANTHER" id="PTHR34570">
    <property type="entry name" value="OS03G0593100 PROTEIN"/>
    <property type="match status" value="1"/>
</dbReference>